<dbReference type="RefSeq" id="XP_062790631.1">
    <property type="nucleotide sequence ID" value="XM_062934580.1"/>
</dbReference>
<name>A0ABZ1CVU3_9TREE</name>
<dbReference type="InterPro" id="IPR031915">
    <property type="entry name" value="Clr2_N"/>
</dbReference>
<feature type="compositionally biased region" description="Basic and acidic residues" evidence="1">
    <location>
        <begin position="14"/>
        <end position="38"/>
    </location>
</feature>
<dbReference type="GeneID" id="87954973"/>
<protein>
    <recommendedName>
        <fullName evidence="2">Cryptic loci regulator 2 N-terminal domain-containing protein</fullName>
    </recommendedName>
</protein>
<organism evidence="3 4">
    <name type="scientific">Kwoniella shivajii</name>
    <dbReference type="NCBI Taxonomy" id="564305"/>
    <lineage>
        <taxon>Eukaryota</taxon>
        <taxon>Fungi</taxon>
        <taxon>Dikarya</taxon>
        <taxon>Basidiomycota</taxon>
        <taxon>Agaricomycotina</taxon>
        <taxon>Tremellomycetes</taxon>
        <taxon>Tremellales</taxon>
        <taxon>Cryptococcaceae</taxon>
        <taxon>Kwoniella</taxon>
    </lineage>
</organism>
<gene>
    <name evidence="3" type="ORF">IL334_002842</name>
</gene>
<dbReference type="InterPro" id="IPR038986">
    <property type="entry name" value="Clr2"/>
</dbReference>
<evidence type="ECO:0000259" key="2">
    <source>
        <dbReference type="Pfam" id="PF16761"/>
    </source>
</evidence>
<dbReference type="PANTHER" id="PTHR38046:SF1">
    <property type="entry name" value="CRYPTIC LOCI REGULATOR 2"/>
    <property type="match status" value="1"/>
</dbReference>
<proteinExistence type="predicted"/>
<evidence type="ECO:0000256" key="1">
    <source>
        <dbReference type="SAM" id="MobiDB-lite"/>
    </source>
</evidence>
<evidence type="ECO:0000313" key="4">
    <source>
        <dbReference type="Proteomes" id="UP001329825"/>
    </source>
</evidence>
<sequence>MSKPSHPSLAWPRSDGDPSRWPDTTHRPGDDSWHEEAPVRGTKIDLYETKIAEQLAVELRLKVDPTRQRIPMPDGYKLFAHKKKQPGGDIRTDYYLYGSPDILKFRSVPEFADHAIWLFDTSKPLDDHSTCTCKYSKGAGRRQSMPGSATKRPSGSSPLKEGTLKKKRVVQEDEDSLPAVVPDRAEELRSQRRFRELIWFRINTITPPLSIAGLEPITHWPGLISNVPLKTRVIGDTASASASSAWTLFGGSAPSTLDASTIVHYYEYHIRPLGMFSPQEEVIKDGKDILPWQVGNELLGGERGWDSIGNHAEKVLKEGVQKEAVKEKGKPKDEIEATLGRGWKGHWAKRIKFVEMSREYEDAVFRLSVALKTASSITNSWAQTDKIDVLPDNQDISADDMAAILDQKKTLYQKNRKDLPSSALLSPTEGATERGVFFKIRVIAVEVNPGSAKPDQTAWRCLLYGDIFELAKEGDATQLPTPNSAIDSSKDSLNVHYQSAKGFVYRQLNETDSEVTVDVIDVAGRVYHDLLDGATQSWFIDPSKPSDKEGRIQPGESALALVGLKSGTTVASKSTDWEEDLYGIVQKTTKTTETQMKGYYTDLLREELGLPKLNGVDGQVDALAGSS</sequence>
<evidence type="ECO:0000313" key="3">
    <source>
        <dbReference type="EMBL" id="WRT65891.1"/>
    </source>
</evidence>
<feature type="region of interest" description="Disordered" evidence="1">
    <location>
        <begin position="135"/>
        <end position="179"/>
    </location>
</feature>
<dbReference type="EMBL" id="CP141883">
    <property type="protein sequence ID" value="WRT65891.1"/>
    <property type="molecule type" value="Genomic_DNA"/>
</dbReference>
<reference evidence="3 4" key="1">
    <citation type="submission" date="2024-01" db="EMBL/GenBank/DDBJ databases">
        <title>Comparative genomics of Cryptococcus and Kwoniella reveals pathogenesis evolution and contrasting modes of karyotype evolution via chromosome fusion or intercentromeric recombination.</title>
        <authorList>
            <person name="Coelho M.A."/>
            <person name="David-Palma M."/>
            <person name="Shea T."/>
            <person name="Bowers K."/>
            <person name="McGinley-Smith S."/>
            <person name="Mohammad A.W."/>
            <person name="Gnirke A."/>
            <person name="Yurkov A.M."/>
            <person name="Nowrousian M."/>
            <person name="Sun S."/>
            <person name="Cuomo C.A."/>
            <person name="Heitman J."/>
        </authorList>
    </citation>
    <scope>NUCLEOTIDE SEQUENCE [LARGE SCALE GENOMIC DNA]</scope>
    <source>
        <strain evidence="3">CBS 11374</strain>
    </source>
</reference>
<accession>A0ABZ1CVU3</accession>
<dbReference type="Pfam" id="PF16761">
    <property type="entry name" value="Clr2_transil"/>
    <property type="match status" value="1"/>
</dbReference>
<feature type="region of interest" description="Disordered" evidence="1">
    <location>
        <begin position="1"/>
        <end position="38"/>
    </location>
</feature>
<dbReference type="PANTHER" id="PTHR38046">
    <property type="entry name" value="CRYPTIC LOCI REGULATOR 2"/>
    <property type="match status" value="1"/>
</dbReference>
<keyword evidence="4" id="KW-1185">Reference proteome</keyword>
<feature type="domain" description="Cryptic loci regulator 2 N-terminal" evidence="2">
    <location>
        <begin position="72"/>
        <end position="135"/>
    </location>
</feature>
<feature type="compositionally biased region" description="Polar residues" evidence="1">
    <location>
        <begin position="145"/>
        <end position="157"/>
    </location>
</feature>
<dbReference type="Proteomes" id="UP001329825">
    <property type="component" value="Chromosome 3"/>
</dbReference>